<dbReference type="EMBL" id="KK583251">
    <property type="protein sequence ID" value="KDO23686.1"/>
    <property type="molecule type" value="Genomic_DNA"/>
</dbReference>
<evidence type="ECO:0000313" key="1">
    <source>
        <dbReference type="EMBL" id="KDO23686.1"/>
    </source>
</evidence>
<proteinExistence type="predicted"/>
<sequence>MASETQLLRGIAADKKYSDAPEVGLSFYGGRRQVTRYVKDRTLANRFTIVVAKAGVQMKHSDMDPSPMQVVVAVPSTSTTPKGKKKKEQDVVAYLKAISPEH</sequence>
<accession>A0A067CB11</accession>
<evidence type="ECO:0000313" key="2">
    <source>
        <dbReference type="Proteomes" id="UP000030745"/>
    </source>
</evidence>
<dbReference type="Proteomes" id="UP000030745">
    <property type="component" value="Unassembled WGS sequence"/>
</dbReference>
<dbReference type="GeneID" id="24133203"/>
<dbReference type="AlphaFoldDB" id="A0A067CB11"/>
<protein>
    <submittedName>
        <fullName evidence="1">Uncharacterized protein</fullName>
    </submittedName>
</protein>
<gene>
    <name evidence="1" type="ORF">SPRG_11134</name>
</gene>
<reference evidence="1 2" key="1">
    <citation type="journal article" date="2013" name="PLoS Genet.">
        <title>Distinctive expansion of potential virulence genes in the genome of the oomycete fish pathogen Saprolegnia parasitica.</title>
        <authorList>
            <person name="Jiang R.H."/>
            <person name="de Bruijn I."/>
            <person name="Haas B.J."/>
            <person name="Belmonte R."/>
            <person name="Lobach L."/>
            <person name="Christie J."/>
            <person name="van den Ackerveken G."/>
            <person name="Bottin A."/>
            <person name="Bulone V."/>
            <person name="Diaz-Moreno S.M."/>
            <person name="Dumas B."/>
            <person name="Fan L."/>
            <person name="Gaulin E."/>
            <person name="Govers F."/>
            <person name="Grenville-Briggs L.J."/>
            <person name="Horner N.R."/>
            <person name="Levin J.Z."/>
            <person name="Mammella M."/>
            <person name="Meijer H.J."/>
            <person name="Morris P."/>
            <person name="Nusbaum C."/>
            <person name="Oome S."/>
            <person name="Phillips A.J."/>
            <person name="van Rooyen D."/>
            <person name="Rzeszutek E."/>
            <person name="Saraiva M."/>
            <person name="Secombes C.J."/>
            <person name="Seidl M.F."/>
            <person name="Snel B."/>
            <person name="Stassen J.H."/>
            <person name="Sykes S."/>
            <person name="Tripathy S."/>
            <person name="van den Berg H."/>
            <person name="Vega-Arreguin J.C."/>
            <person name="Wawra S."/>
            <person name="Young S.K."/>
            <person name="Zeng Q."/>
            <person name="Dieguez-Uribeondo J."/>
            <person name="Russ C."/>
            <person name="Tyler B.M."/>
            <person name="van West P."/>
        </authorList>
    </citation>
    <scope>NUCLEOTIDE SEQUENCE [LARGE SCALE GENOMIC DNA]</scope>
    <source>
        <strain evidence="1 2">CBS 223.65</strain>
    </source>
</reference>
<name>A0A067CB11_SAPPC</name>
<dbReference type="KEGG" id="spar:SPRG_11134"/>
<dbReference type="VEuPathDB" id="FungiDB:SPRG_11134"/>
<dbReference type="RefSeq" id="XP_012205669.1">
    <property type="nucleotide sequence ID" value="XM_012350279.1"/>
</dbReference>
<keyword evidence="2" id="KW-1185">Reference proteome</keyword>
<organism evidence="1 2">
    <name type="scientific">Saprolegnia parasitica (strain CBS 223.65)</name>
    <dbReference type="NCBI Taxonomy" id="695850"/>
    <lineage>
        <taxon>Eukaryota</taxon>
        <taxon>Sar</taxon>
        <taxon>Stramenopiles</taxon>
        <taxon>Oomycota</taxon>
        <taxon>Saprolegniomycetes</taxon>
        <taxon>Saprolegniales</taxon>
        <taxon>Saprolegniaceae</taxon>
        <taxon>Saprolegnia</taxon>
    </lineage>
</organism>